<dbReference type="AlphaFoldDB" id="A0A135UNX3"/>
<organism evidence="2 3">
    <name type="scientific">Colletotrichum nymphaeae SA-01</name>
    <dbReference type="NCBI Taxonomy" id="1460502"/>
    <lineage>
        <taxon>Eukaryota</taxon>
        <taxon>Fungi</taxon>
        <taxon>Dikarya</taxon>
        <taxon>Ascomycota</taxon>
        <taxon>Pezizomycotina</taxon>
        <taxon>Sordariomycetes</taxon>
        <taxon>Hypocreomycetidae</taxon>
        <taxon>Glomerellales</taxon>
        <taxon>Glomerellaceae</taxon>
        <taxon>Colletotrichum</taxon>
        <taxon>Colletotrichum acutatum species complex</taxon>
    </lineage>
</organism>
<sequence>MGWAGKQNECGAATCNPCFNSPKQSSSIRSQCAASTRHLTAALCCTLLCCAACCHAGAAAAAAAAAAARKILSLVLRGCRPLDWATVGLDEAARGGRGGRGGQFFPTLPSSSDST</sequence>
<keyword evidence="3" id="KW-1185">Reference proteome</keyword>
<evidence type="ECO:0000313" key="3">
    <source>
        <dbReference type="Proteomes" id="UP000070054"/>
    </source>
</evidence>
<gene>
    <name evidence="2" type="ORF">CNYM01_10866</name>
</gene>
<dbReference type="Proteomes" id="UP000070054">
    <property type="component" value="Unassembled WGS sequence"/>
</dbReference>
<reference evidence="2 3" key="1">
    <citation type="submission" date="2014-02" db="EMBL/GenBank/DDBJ databases">
        <title>The genome sequence of Colletotrichum nymphaeae SA-01.</title>
        <authorList>
            <person name="Baroncelli R."/>
            <person name="Thon M.R."/>
        </authorList>
    </citation>
    <scope>NUCLEOTIDE SEQUENCE [LARGE SCALE GENOMIC DNA]</scope>
    <source>
        <strain evidence="2 3">SA-01</strain>
    </source>
</reference>
<dbReference type="EMBL" id="JEMN01000335">
    <property type="protein sequence ID" value="KXH62086.1"/>
    <property type="molecule type" value="Genomic_DNA"/>
</dbReference>
<feature type="region of interest" description="Disordered" evidence="1">
    <location>
        <begin position="93"/>
        <end position="115"/>
    </location>
</feature>
<name>A0A135UNX3_9PEZI</name>
<accession>A0A135UNX3</accession>
<evidence type="ECO:0000313" key="2">
    <source>
        <dbReference type="EMBL" id="KXH62086.1"/>
    </source>
</evidence>
<protein>
    <submittedName>
        <fullName evidence="2">Uncharacterized protein</fullName>
    </submittedName>
</protein>
<proteinExistence type="predicted"/>
<evidence type="ECO:0000256" key="1">
    <source>
        <dbReference type="SAM" id="MobiDB-lite"/>
    </source>
</evidence>
<comment type="caution">
    <text evidence="2">The sequence shown here is derived from an EMBL/GenBank/DDBJ whole genome shotgun (WGS) entry which is preliminary data.</text>
</comment>